<dbReference type="PANTHER" id="PTHR31321">
    <property type="entry name" value="ACYL-COA THIOESTER HYDROLASE YBHC-RELATED"/>
    <property type="match status" value="1"/>
</dbReference>
<protein>
    <recommendedName>
        <fullName evidence="5">Pectinesterase</fullName>
        <ecNumber evidence="5">3.1.1.11</ecNumber>
    </recommendedName>
</protein>
<keyword evidence="3 5" id="KW-0063">Aspartyl esterase</keyword>
<dbReference type="InterPro" id="IPR011050">
    <property type="entry name" value="Pectin_lyase_fold/virulence"/>
</dbReference>
<feature type="domain" description="Pectinesterase catalytic" evidence="6">
    <location>
        <begin position="162"/>
        <end position="267"/>
    </location>
</feature>
<evidence type="ECO:0000259" key="6">
    <source>
        <dbReference type="Pfam" id="PF01095"/>
    </source>
</evidence>
<dbReference type="GO" id="GO:0009279">
    <property type="term" value="C:cell outer membrane"/>
    <property type="evidence" value="ECO:0007669"/>
    <property type="project" value="TreeGrafter"/>
</dbReference>
<dbReference type="InterPro" id="IPR033131">
    <property type="entry name" value="Pectinesterase_Asp_AS"/>
</dbReference>
<evidence type="ECO:0000313" key="8">
    <source>
        <dbReference type="Proteomes" id="UP000823918"/>
    </source>
</evidence>
<dbReference type="SUPFAM" id="SSF51126">
    <property type="entry name" value="Pectin lyase-like"/>
    <property type="match status" value="1"/>
</dbReference>
<dbReference type="InterPro" id="IPR000070">
    <property type="entry name" value="Pectinesterase_cat"/>
</dbReference>
<dbReference type="EC" id="3.1.1.11" evidence="5"/>
<feature type="domain" description="Pectinesterase catalytic" evidence="6">
    <location>
        <begin position="9"/>
        <end position="137"/>
    </location>
</feature>
<reference evidence="7" key="2">
    <citation type="submission" date="2021-04" db="EMBL/GenBank/DDBJ databases">
        <authorList>
            <person name="Gilroy R."/>
        </authorList>
    </citation>
    <scope>NUCLEOTIDE SEQUENCE</scope>
    <source>
        <strain evidence="7">5933</strain>
    </source>
</reference>
<organism evidence="7 8">
    <name type="scientific">Candidatus Ruthenibacterium merdavium</name>
    <dbReference type="NCBI Taxonomy" id="2838752"/>
    <lineage>
        <taxon>Bacteria</taxon>
        <taxon>Bacillati</taxon>
        <taxon>Bacillota</taxon>
        <taxon>Clostridia</taxon>
        <taxon>Eubacteriales</taxon>
        <taxon>Oscillospiraceae</taxon>
        <taxon>Ruthenibacterium</taxon>
    </lineage>
</organism>
<comment type="caution">
    <text evidence="7">The sequence shown here is derived from an EMBL/GenBank/DDBJ whole genome shotgun (WGS) entry which is preliminary data.</text>
</comment>
<name>A0A9D2Q933_9FIRM</name>
<dbReference type="PROSITE" id="PS00503">
    <property type="entry name" value="PECTINESTERASE_2"/>
    <property type="match status" value="1"/>
</dbReference>
<dbReference type="Pfam" id="PF01095">
    <property type="entry name" value="Pectinesterase"/>
    <property type="match status" value="2"/>
</dbReference>
<gene>
    <name evidence="7" type="ORF">H9698_10180</name>
</gene>
<proteinExistence type="inferred from homology"/>
<evidence type="ECO:0000313" key="7">
    <source>
        <dbReference type="EMBL" id="HJC73140.1"/>
    </source>
</evidence>
<evidence type="ECO:0000256" key="5">
    <source>
        <dbReference type="RuleBase" id="RU000589"/>
    </source>
</evidence>
<dbReference type="GO" id="GO:0030599">
    <property type="term" value="F:pectinesterase activity"/>
    <property type="evidence" value="ECO:0007669"/>
    <property type="project" value="UniProtKB-UniRule"/>
</dbReference>
<comment type="catalytic activity">
    <reaction evidence="5">
        <text>[(1-&gt;4)-alpha-D-galacturonosyl methyl ester](n) + n H2O = [(1-&gt;4)-alpha-D-galacturonosyl](n) + n methanol + n H(+)</text>
        <dbReference type="Rhea" id="RHEA:22380"/>
        <dbReference type="Rhea" id="RHEA-COMP:14570"/>
        <dbReference type="Rhea" id="RHEA-COMP:14573"/>
        <dbReference type="ChEBI" id="CHEBI:15377"/>
        <dbReference type="ChEBI" id="CHEBI:15378"/>
        <dbReference type="ChEBI" id="CHEBI:17790"/>
        <dbReference type="ChEBI" id="CHEBI:140522"/>
        <dbReference type="ChEBI" id="CHEBI:140523"/>
        <dbReference type="EC" id="3.1.1.11"/>
    </reaction>
</comment>
<keyword evidence="2 5" id="KW-0378">Hydrolase</keyword>
<evidence type="ECO:0000256" key="2">
    <source>
        <dbReference type="ARBA" id="ARBA00022801"/>
    </source>
</evidence>
<dbReference type="EMBL" id="DWWA01000052">
    <property type="protein sequence ID" value="HJC73140.1"/>
    <property type="molecule type" value="Genomic_DNA"/>
</dbReference>
<feature type="active site" evidence="4">
    <location>
        <position position="176"/>
    </location>
</feature>
<reference evidence="7" key="1">
    <citation type="journal article" date="2021" name="PeerJ">
        <title>Extensive microbial diversity within the chicken gut microbiome revealed by metagenomics and culture.</title>
        <authorList>
            <person name="Gilroy R."/>
            <person name="Ravi A."/>
            <person name="Getino M."/>
            <person name="Pursley I."/>
            <person name="Horton D.L."/>
            <person name="Alikhan N.F."/>
            <person name="Baker D."/>
            <person name="Gharbi K."/>
            <person name="Hall N."/>
            <person name="Watson M."/>
            <person name="Adriaenssens E.M."/>
            <person name="Foster-Nyarko E."/>
            <person name="Jarju S."/>
            <person name="Secka A."/>
            <person name="Antonio M."/>
            <person name="Oren A."/>
            <person name="Chaudhuri R.R."/>
            <person name="La Ragione R."/>
            <person name="Hildebrand F."/>
            <person name="Pallen M.J."/>
        </authorList>
    </citation>
    <scope>NUCLEOTIDE SEQUENCE</scope>
    <source>
        <strain evidence="7">5933</strain>
    </source>
</reference>
<dbReference type="PANTHER" id="PTHR31321:SF57">
    <property type="entry name" value="PECTINESTERASE 53-RELATED"/>
    <property type="match status" value="1"/>
</dbReference>
<evidence type="ECO:0000256" key="3">
    <source>
        <dbReference type="ARBA" id="ARBA00023085"/>
    </source>
</evidence>
<comment type="pathway">
    <text evidence="5">Glycan metabolism; pectin degradation; 2-dehydro-3-deoxy-D-gluconate from pectin: step 1/5.</text>
</comment>
<dbReference type="AlphaFoldDB" id="A0A9D2Q933"/>
<dbReference type="GO" id="GO:0042545">
    <property type="term" value="P:cell wall modification"/>
    <property type="evidence" value="ECO:0007669"/>
    <property type="project" value="UniProtKB-UniRule"/>
</dbReference>
<dbReference type="InterPro" id="IPR012334">
    <property type="entry name" value="Pectin_lyas_fold"/>
</dbReference>
<evidence type="ECO:0000256" key="4">
    <source>
        <dbReference type="PROSITE-ProRule" id="PRU10040"/>
    </source>
</evidence>
<dbReference type="GO" id="GO:0045490">
    <property type="term" value="P:pectin catabolic process"/>
    <property type="evidence" value="ECO:0007669"/>
    <property type="project" value="UniProtKB-UniRule"/>
</dbReference>
<dbReference type="Gene3D" id="2.160.20.10">
    <property type="entry name" value="Single-stranded right-handed beta-helix, Pectin lyase-like"/>
    <property type="match status" value="1"/>
</dbReference>
<sequence length="312" mass="34301">MQRVSVGRGGDFATIGAALSATDPAQPLTLVLAAQVFEEKVFCEHRAVRIIGQGMDETVIRWHDGGFHPHPDGRKTGTFRSYTACFDGELLCMEHLTVENTAGEGEKHGQAIALAVYSRTAYVKHVRLKSYQDTLFMGPLPDKERQPDGFLGPRQFAPRVPSRQYYEACEILGDVDFIFGGADAVFSRCHIHAVGQRSGFACAPSGKASGLGMVFEHCLFSADEPGSLRLARPWRSEGKAAFLYCETGRALADTAFDPWAEQAQTYTFVQYPAGQTPLFCKEVTGREVRLLEEQSRAHCADILGQTALFEGR</sequence>
<evidence type="ECO:0000256" key="1">
    <source>
        <dbReference type="ARBA" id="ARBA00008891"/>
    </source>
</evidence>
<comment type="similarity">
    <text evidence="1">Belongs to the pectinesterase family.</text>
</comment>
<dbReference type="Proteomes" id="UP000823918">
    <property type="component" value="Unassembled WGS sequence"/>
</dbReference>
<accession>A0A9D2Q933</accession>